<dbReference type="CDD" id="cd00732">
    <property type="entry name" value="CheW"/>
    <property type="match status" value="1"/>
</dbReference>
<dbReference type="Pfam" id="PF01584">
    <property type="entry name" value="CheW"/>
    <property type="match status" value="1"/>
</dbReference>
<dbReference type="PANTHER" id="PTHR22617:SF23">
    <property type="entry name" value="CHEMOTAXIS PROTEIN CHEW"/>
    <property type="match status" value="1"/>
</dbReference>
<gene>
    <name evidence="2" type="ordered locus">Mzhil_0574</name>
</gene>
<feature type="domain" description="CheW-like" evidence="1">
    <location>
        <begin position="17"/>
        <end position="158"/>
    </location>
</feature>
<dbReference type="InterPro" id="IPR002545">
    <property type="entry name" value="CheW-lke_dom"/>
</dbReference>
<dbReference type="GO" id="GO:0006935">
    <property type="term" value="P:chemotaxis"/>
    <property type="evidence" value="ECO:0007669"/>
    <property type="project" value="InterPro"/>
</dbReference>
<dbReference type="GeneID" id="10822183"/>
<evidence type="ECO:0000259" key="1">
    <source>
        <dbReference type="PROSITE" id="PS50851"/>
    </source>
</evidence>
<proteinExistence type="predicted"/>
<dbReference type="GO" id="GO:0007165">
    <property type="term" value="P:signal transduction"/>
    <property type="evidence" value="ECO:0007669"/>
    <property type="project" value="InterPro"/>
</dbReference>
<reference evidence="2 3" key="1">
    <citation type="submission" date="2010-07" db="EMBL/GenBank/DDBJ databases">
        <title>The complete genome of Methanosalsum zhilinae DSM 4017.</title>
        <authorList>
            <consortium name="US DOE Joint Genome Institute (JGI-PGF)"/>
            <person name="Lucas S."/>
            <person name="Copeland A."/>
            <person name="Lapidus A."/>
            <person name="Glavina del Rio T."/>
            <person name="Dalin E."/>
            <person name="Tice H."/>
            <person name="Bruce D."/>
            <person name="Goodwin L."/>
            <person name="Pitluck S."/>
            <person name="Kyrpides N."/>
            <person name="Mavromatis K."/>
            <person name="Ovchinnikova G."/>
            <person name="Daligault H."/>
            <person name="Detter J.C."/>
            <person name="Han C."/>
            <person name="Tapia R."/>
            <person name="Larimer F."/>
            <person name="Land M."/>
            <person name="Hauser L."/>
            <person name="Markowitz V."/>
            <person name="Cheng J.-F."/>
            <person name="Hugenholtz P."/>
            <person name="Woyke T."/>
            <person name="Wu D."/>
            <person name="Spring S."/>
            <person name="Schueler E."/>
            <person name="Brambilla E."/>
            <person name="Klenk H.-P."/>
            <person name="Eisen J.A."/>
        </authorList>
    </citation>
    <scope>NUCLEOTIDE SEQUENCE [LARGE SCALE GENOMIC DNA]</scope>
    <source>
        <strain evidence="3">DSM 4017 / NBRC 107636 / OCM 62 / WeN5</strain>
    </source>
</reference>
<dbReference type="STRING" id="679901.Mzhil_0574"/>
<dbReference type="PROSITE" id="PS50851">
    <property type="entry name" value="CHEW"/>
    <property type="match status" value="1"/>
</dbReference>
<sequence>MAQDTSKIEESESGDDLLQLVVFQLGGEEFGVDIMQVQEIIRMPDTTRIPRAPDYVKGVINLRGKIIVVINLDTKFGIESKELDEDSRIIIIEVGNNIIGMVVDSVSEVTRLPASNVEKAPEIITSKIKAEYIMGVGKLDERLLILLDLEKVLGDEEVAEVSEIKKYV</sequence>
<name>F7XQ76_METZD</name>
<dbReference type="HOGENOM" id="CLU_048995_3_1_2"/>
<dbReference type="PANTHER" id="PTHR22617">
    <property type="entry name" value="CHEMOTAXIS SENSOR HISTIDINE KINASE-RELATED"/>
    <property type="match status" value="1"/>
</dbReference>
<dbReference type="Proteomes" id="UP000006622">
    <property type="component" value="Chromosome"/>
</dbReference>
<protein>
    <submittedName>
        <fullName evidence="2">CheW protein</fullName>
    </submittedName>
</protein>
<dbReference type="SMART" id="SM00260">
    <property type="entry name" value="CheW"/>
    <property type="match status" value="1"/>
</dbReference>
<dbReference type="AlphaFoldDB" id="F7XQ76"/>
<dbReference type="InterPro" id="IPR036061">
    <property type="entry name" value="CheW-like_dom_sf"/>
</dbReference>
<dbReference type="RefSeq" id="WP_013897880.1">
    <property type="nucleotide sequence ID" value="NC_015676.1"/>
</dbReference>
<keyword evidence="3" id="KW-1185">Reference proteome</keyword>
<dbReference type="KEGG" id="mzh:Mzhil_0574"/>
<dbReference type="SUPFAM" id="SSF50341">
    <property type="entry name" value="CheW-like"/>
    <property type="match status" value="1"/>
</dbReference>
<evidence type="ECO:0000313" key="3">
    <source>
        <dbReference type="Proteomes" id="UP000006622"/>
    </source>
</evidence>
<organism evidence="2 3">
    <name type="scientific">Methanosalsum zhilinae (strain DSM 4017 / NBRC 107636 / OCM 62 / WeN5)</name>
    <name type="common">Methanohalophilus zhilinae</name>
    <dbReference type="NCBI Taxonomy" id="679901"/>
    <lineage>
        <taxon>Archaea</taxon>
        <taxon>Methanobacteriati</taxon>
        <taxon>Methanobacteriota</taxon>
        <taxon>Stenosarchaea group</taxon>
        <taxon>Methanomicrobia</taxon>
        <taxon>Methanosarcinales</taxon>
        <taxon>Methanosarcinaceae</taxon>
        <taxon>Methanosalsum</taxon>
    </lineage>
</organism>
<dbReference type="Gene3D" id="2.30.30.40">
    <property type="entry name" value="SH3 Domains"/>
    <property type="match status" value="1"/>
</dbReference>
<dbReference type="GO" id="GO:0005829">
    <property type="term" value="C:cytosol"/>
    <property type="evidence" value="ECO:0007669"/>
    <property type="project" value="TreeGrafter"/>
</dbReference>
<dbReference type="EMBL" id="CP002101">
    <property type="protein sequence ID" value="AEH60441.1"/>
    <property type="molecule type" value="Genomic_DNA"/>
</dbReference>
<accession>F7XQ76</accession>
<dbReference type="Gene3D" id="2.40.50.180">
    <property type="entry name" value="CheA-289, Domain 4"/>
    <property type="match status" value="1"/>
</dbReference>
<dbReference type="OrthoDB" id="115049at2157"/>
<evidence type="ECO:0000313" key="2">
    <source>
        <dbReference type="EMBL" id="AEH60441.1"/>
    </source>
</evidence>
<dbReference type="InterPro" id="IPR039315">
    <property type="entry name" value="CheW"/>
</dbReference>